<dbReference type="AlphaFoldDB" id="A0A1G8YSN8"/>
<evidence type="ECO:0000256" key="1">
    <source>
        <dbReference type="SAM" id="MobiDB-lite"/>
    </source>
</evidence>
<feature type="compositionally biased region" description="Low complexity" evidence="1">
    <location>
        <begin position="50"/>
        <end position="63"/>
    </location>
</feature>
<feature type="region of interest" description="Disordered" evidence="1">
    <location>
        <begin position="50"/>
        <end position="321"/>
    </location>
</feature>
<gene>
    <name evidence="2" type="ORF">SAMN05216226_11613</name>
</gene>
<feature type="compositionally biased region" description="Acidic residues" evidence="1">
    <location>
        <begin position="170"/>
        <end position="234"/>
    </location>
</feature>
<feature type="compositionally biased region" description="Acidic residues" evidence="1">
    <location>
        <begin position="114"/>
        <end position="137"/>
    </location>
</feature>
<dbReference type="STRING" id="890420.SAMN05216226_11613"/>
<dbReference type="EMBL" id="FNFC01000016">
    <property type="protein sequence ID" value="SDK05801.1"/>
    <property type="molecule type" value="Genomic_DNA"/>
</dbReference>
<reference evidence="2 3" key="1">
    <citation type="submission" date="2016-10" db="EMBL/GenBank/DDBJ databases">
        <authorList>
            <person name="de Groot N.N."/>
        </authorList>
    </citation>
    <scope>NUCLEOTIDE SEQUENCE [LARGE SCALE GENOMIC DNA]</scope>
    <source>
        <strain evidence="2 3">IBRC-M10015</strain>
    </source>
</reference>
<feature type="compositionally biased region" description="Polar residues" evidence="1">
    <location>
        <begin position="70"/>
        <end position="80"/>
    </location>
</feature>
<proteinExistence type="predicted"/>
<protein>
    <submittedName>
        <fullName evidence="2">Uncharacterized protein</fullName>
    </submittedName>
</protein>
<feature type="compositionally biased region" description="Acidic residues" evidence="1">
    <location>
        <begin position="244"/>
        <end position="268"/>
    </location>
</feature>
<sequence>MTHLSSCYFCGDGLETPVQTYELADGTTTVSLCRTCREKLETVIAAAGAVPPTPATAPETGSAAEDDVSGSDNPTEQANGKETETDETPFEDDLSSLDEETPGGNETPSGAETTIEEETVVAETTVEETVDETEDTAEAVSAQATEPVGTDDAVDGVEEQSAGSEPGTADGDEMFDFEDSSDDALAEETLEPELDNGADLDDPLEGEELFAEEESLKEEADDSLGTEMGDDSPEDNPTAAETGEVTDDDPLAGDSVETDNEPASDDTADGPTDSPAPRESAETPPEESTDSQPGTGEPASETGKNGGNRAGKEHDTPAETTISALEYNRVMRMLQNRNFPVDRTEIEVVAANAYDLAESECAQVIDLAVDRGLLEERDGELYRPDD</sequence>
<dbReference type="Proteomes" id="UP000198856">
    <property type="component" value="Unassembled WGS sequence"/>
</dbReference>
<dbReference type="OrthoDB" id="204261at2157"/>
<keyword evidence="3" id="KW-1185">Reference proteome</keyword>
<feature type="compositionally biased region" description="Acidic residues" evidence="1">
    <location>
        <begin position="84"/>
        <end position="101"/>
    </location>
</feature>
<evidence type="ECO:0000313" key="3">
    <source>
        <dbReference type="Proteomes" id="UP000198856"/>
    </source>
</evidence>
<accession>A0A1G8YSN8</accession>
<dbReference type="RefSeq" id="WP_092704261.1">
    <property type="nucleotide sequence ID" value="NZ_FNFC01000016.1"/>
</dbReference>
<evidence type="ECO:0000313" key="2">
    <source>
        <dbReference type="EMBL" id="SDK05801.1"/>
    </source>
</evidence>
<name>A0A1G8YSN8_9EURY</name>
<organism evidence="2 3">
    <name type="scientific">Halovenus aranensis</name>
    <dbReference type="NCBI Taxonomy" id="890420"/>
    <lineage>
        <taxon>Archaea</taxon>
        <taxon>Methanobacteriati</taxon>
        <taxon>Methanobacteriota</taxon>
        <taxon>Stenosarchaea group</taxon>
        <taxon>Halobacteria</taxon>
        <taxon>Halobacteriales</taxon>
        <taxon>Haloarculaceae</taxon>
        <taxon>Halovenus</taxon>
    </lineage>
</organism>